<dbReference type="SUPFAM" id="SSF51905">
    <property type="entry name" value="FAD/NAD(P)-binding domain"/>
    <property type="match status" value="1"/>
</dbReference>
<dbReference type="Proteomes" id="UP000255108">
    <property type="component" value="Unassembled WGS sequence"/>
</dbReference>
<dbReference type="Gene3D" id="3.50.50.60">
    <property type="entry name" value="FAD/NAD(P)-binding domain"/>
    <property type="match status" value="1"/>
</dbReference>
<evidence type="ECO:0000313" key="3">
    <source>
        <dbReference type="EMBL" id="TCU87928.1"/>
    </source>
</evidence>
<keyword evidence="5" id="KW-1185">Reference proteome</keyword>
<dbReference type="FunFam" id="1.10.405.20:FF:000001">
    <property type="entry name" value="Amine oxidase"/>
    <property type="match status" value="1"/>
</dbReference>
<dbReference type="GO" id="GO:0016491">
    <property type="term" value="F:oxidoreductase activity"/>
    <property type="evidence" value="ECO:0007669"/>
    <property type="project" value="InterPro"/>
</dbReference>
<dbReference type="Gene3D" id="1.10.405.20">
    <property type="match status" value="1"/>
</dbReference>
<dbReference type="AlphaFoldDB" id="A0A377SY57"/>
<dbReference type="PANTHER" id="PTHR42923">
    <property type="entry name" value="PROTOPORPHYRINOGEN OXIDASE"/>
    <property type="match status" value="1"/>
</dbReference>
<feature type="domain" description="Amine oxidase" evidence="1">
    <location>
        <begin position="20"/>
        <end position="271"/>
    </location>
</feature>
<gene>
    <name evidence="3" type="ORF">EV682_10495</name>
    <name evidence="2" type="ORF">NCTC11159_04001</name>
</gene>
<dbReference type="Proteomes" id="UP000295794">
    <property type="component" value="Unassembled WGS sequence"/>
</dbReference>
<dbReference type="PANTHER" id="PTHR42923:SF17">
    <property type="entry name" value="AMINE OXIDASE DOMAIN-CONTAINING PROTEIN"/>
    <property type="match status" value="1"/>
</dbReference>
<proteinExistence type="predicted"/>
<dbReference type="EMBL" id="SMBT01000004">
    <property type="protein sequence ID" value="TCU87928.1"/>
    <property type="molecule type" value="Genomic_DNA"/>
</dbReference>
<name>A0A377SY57_9NEIS</name>
<reference evidence="3 5" key="2">
    <citation type="submission" date="2019-03" db="EMBL/GenBank/DDBJ databases">
        <title>Genomic Encyclopedia of Type Strains, Phase IV (KMG-IV): sequencing the most valuable type-strain genomes for metagenomic binning, comparative biology and taxonomic classification.</title>
        <authorList>
            <person name="Goeker M."/>
        </authorList>
    </citation>
    <scope>NUCLEOTIDE SEQUENCE [LARGE SCALE GENOMIC DNA]</scope>
    <source>
        <strain evidence="3 5">DSM 3764</strain>
    </source>
</reference>
<evidence type="ECO:0000313" key="2">
    <source>
        <dbReference type="EMBL" id="STR45429.1"/>
    </source>
</evidence>
<dbReference type="InterPro" id="IPR050464">
    <property type="entry name" value="Zeta_carotene_desat/Oxidored"/>
</dbReference>
<reference evidence="2 4" key="1">
    <citation type="submission" date="2018-06" db="EMBL/GenBank/DDBJ databases">
        <authorList>
            <consortium name="Pathogen Informatics"/>
            <person name="Doyle S."/>
        </authorList>
    </citation>
    <scope>NUCLEOTIDE SEQUENCE [LARGE SCALE GENOMIC DNA]</scope>
    <source>
        <strain evidence="2 4">NCTC11159</strain>
    </source>
</reference>
<evidence type="ECO:0000313" key="5">
    <source>
        <dbReference type="Proteomes" id="UP000295794"/>
    </source>
</evidence>
<dbReference type="EMBL" id="UGHR01000004">
    <property type="protein sequence ID" value="STR45429.1"/>
    <property type="molecule type" value="Genomic_DNA"/>
</dbReference>
<protein>
    <submittedName>
        <fullName evidence="3">NAD/FAD-binding protein</fullName>
    </submittedName>
    <submittedName>
        <fullName evidence="2">Protoporphyrinogen oxidase</fullName>
    </submittedName>
</protein>
<dbReference type="InterPro" id="IPR002937">
    <property type="entry name" value="Amino_oxidase"/>
</dbReference>
<dbReference type="RefSeq" id="WP_233702984.1">
    <property type="nucleotide sequence ID" value="NZ_CAWOLO010000004.1"/>
</dbReference>
<dbReference type="Gene3D" id="3.30.70.1990">
    <property type="match status" value="1"/>
</dbReference>
<dbReference type="InterPro" id="IPR036188">
    <property type="entry name" value="FAD/NAD-bd_sf"/>
</dbReference>
<organism evidence="2 4">
    <name type="scientific">Iodobacter fluviatilis</name>
    <dbReference type="NCBI Taxonomy" id="537"/>
    <lineage>
        <taxon>Bacteria</taxon>
        <taxon>Pseudomonadati</taxon>
        <taxon>Pseudomonadota</taxon>
        <taxon>Betaproteobacteria</taxon>
        <taxon>Neisseriales</taxon>
        <taxon>Chitinibacteraceae</taxon>
        <taxon>Iodobacter</taxon>
    </lineage>
</organism>
<accession>A0A377SY57</accession>
<evidence type="ECO:0000259" key="1">
    <source>
        <dbReference type="Pfam" id="PF01593"/>
    </source>
</evidence>
<sequence length="428" mass="47117">MALQVSSGFRQKIAVIGAGISGLASAYLLNRKHDVCLFEAGSYLGGHSNTVDVSVNGVSHPVDTGFLVLNDKTYPNLVALLAELDVATYSTDMSFGVSMDKGQLEWAGTDLDAVFAQRRNLCSPRFWGMLKDILRFNKTAEVNLLRAGNSGETLGQLLDAGGYGQLFRDAYLLPMAAAIWSSSPKDILGFPALTFLRFCINHSLLQVNGRPQWQTVQGGSRSYVQRIAATLPDIRLNTPVLGVRRDVSGVRILTASGESRFDIVVFAGHAPDTLSILEDASPCEQKLLGAVRYQPNTAYLHLDEQQLPQNKKVWSAWNYLGGVAVDGQRPVCVSYLLNQLQNLPFEHPVVVTLNPFKKPDLVIAQFEYQHPIMDQPAIDAQQRLPQLQGRNRTWFAGAWTGYGFHEDGLKSALRVAADFDVLPEWAQL</sequence>
<evidence type="ECO:0000313" key="4">
    <source>
        <dbReference type="Proteomes" id="UP000255108"/>
    </source>
</evidence>
<dbReference type="Pfam" id="PF01593">
    <property type="entry name" value="Amino_oxidase"/>
    <property type="match status" value="1"/>
</dbReference>